<name>A0AAJ0H4A1_9PEZI</name>
<protein>
    <submittedName>
        <fullName evidence="1">Uncharacterized protein</fullName>
    </submittedName>
</protein>
<dbReference type="AlphaFoldDB" id="A0AAJ0H4A1"/>
<organism evidence="1 2">
    <name type="scientific">Chaetomium strumarium</name>
    <dbReference type="NCBI Taxonomy" id="1170767"/>
    <lineage>
        <taxon>Eukaryota</taxon>
        <taxon>Fungi</taxon>
        <taxon>Dikarya</taxon>
        <taxon>Ascomycota</taxon>
        <taxon>Pezizomycotina</taxon>
        <taxon>Sordariomycetes</taxon>
        <taxon>Sordariomycetidae</taxon>
        <taxon>Sordariales</taxon>
        <taxon>Chaetomiaceae</taxon>
        <taxon>Chaetomium</taxon>
    </lineage>
</organism>
<evidence type="ECO:0000313" key="2">
    <source>
        <dbReference type="Proteomes" id="UP001273166"/>
    </source>
</evidence>
<dbReference type="GeneID" id="87890156"/>
<gene>
    <name evidence="1" type="ORF">B0T15DRAFT_79769</name>
</gene>
<comment type="caution">
    <text evidence="1">The sequence shown here is derived from an EMBL/GenBank/DDBJ whole genome shotgun (WGS) entry which is preliminary data.</text>
</comment>
<sequence>MIGSPHVSNVVSATGWRSLDLGTERGVQAHGEARPTGVRGREYDLRRRFGEGGFGVCQPCERDAQVTRFLQAVILFCVFDAVDLNARYPDCLLSKQAGGRSVGQRPELFVSRYVIRRRTAANTTPRPAGPKVARCKHNEWGIKLCPLVEDQTWGWLNRPFWWAGYRLSSSKAKCTVGDWAIRNQGGERFMRVLPAGGSPLDVPEARG</sequence>
<dbReference type="EMBL" id="JAUDZG010000001">
    <property type="protein sequence ID" value="KAK3311559.1"/>
    <property type="molecule type" value="Genomic_DNA"/>
</dbReference>
<reference evidence="1" key="1">
    <citation type="journal article" date="2023" name="Mol. Phylogenet. Evol.">
        <title>Genome-scale phylogeny and comparative genomics of the fungal order Sordariales.</title>
        <authorList>
            <person name="Hensen N."/>
            <person name="Bonometti L."/>
            <person name="Westerberg I."/>
            <person name="Brannstrom I.O."/>
            <person name="Guillou S."/>
            <person name="Cros-Aarteil S."/>
            <person name="Calhoun S."/>
            <person name="Haridas S."/>
            <person name="Kuo A."/>
            <person name="Mondo S."/>
            <person name="Pangilinan J."/>
            <person name="Riley R."/>
            <person name="LaButti K."/>
            <person name="Andreopoulos B."/>
            <person name="Lipzen A."/>
            <person name="Chen C."/>
            <person name="Yan M."/>
            <person name="Daum C."/>
            <person name="Ng V."/>
            <person name="Clum A."/>
            <person name="Steindorff A."/>
            <person name="Ohm R.A."/>
            <person name="Martin F."/>
            <person name="Silar P."/>
            <person name="Natvig D.O."/>
            <person name="Lalanne C."/>
            <person name="Gautier V."/>
            <person name="Ament-Velasquez S.L."/>
            <person name="Kruys A."/>
            <person name="Hutchinson M.I."/>
            <person name="Powell A.J."/>
            <person name="Barry K."/>
            <person name="Miller A.N."/>
            <person name="Grigoriev I.V."/>
            <person name="Debuchy R."/>
            <person name="Gladieux P."/>
            <person name="Hiltunen Thoren M."/>
            <person name="Johannesson H."/>
        </authorList>
    </citation>
    <scope>NUCLEOTIDE SEQUENCE</scope>
    <source>
        <strain evidence="1">CBS 333.67</strain>
    </source>
</reference>
<accession>A0AAJ0H4A1</accession>
<evidence type="ECO:0000313" key="1">
    <source>
        <dbReference type="EMBL" id="KAK3311559.1"/>
    </source>
</evidence>
<dbReference type="RefSeq" id="XP_062727339.1">
    <property type="nucleotide sequence ID" value="XM_062871327.1"/>
</dbReference>
<dbReference type="Proteomes" id="UP001273166">
    <property type="component" value="Unassembled WGS sequence"/>
</dbReference>
<proteinExistence type="predicted"/>
<keyword evidence="2" id="KW-1185">Reference proteome</keyword>
<reference evidence="1" key="2">
    <citation type="submission" date="2023-06" db="EMBL/GenBank/DDBJ databases">
        <authorList>
            <consortium name="Lawrence Berkeley National Laboratory"/>
            <person name="Mondo S.J."/>
            <person name="Hensen N."/>
            <person name="Bonometti L."/>
            <person name="Westerberg I."/>
            <person name="Brannstrom I.O."/>
            <person name="Guillou S."/>
            <person name="Cros-Aarteil S."/>
            <person name="Calhoun S."/>
            <person name="Haridas S."/>
            <person name="Kuo A."/>
            <person name="Pangilinan J."/>
            <person name="Riley R."/>
            <person name="Labutti K."/>
            <person name="Andreopoulos B."/>
            <person name="Lipzen A."/>
            <person name="Chen C."/>
            <person name="Yanf M."/>
            <person name="Daum C."/>
            <person name="Ng V."/>
            <person name="Clum A."/>
            <person name="Steindorff A."/>
            <person name="Ohm R."/>
            <person name="Martin F."/>
            <person name="Silar P."/>
            <person name="Natvig D."/>
            <person name="Lalanne C."/>
            <person name="Gautier V."/>
            <person name="Ament-Velasquez S.L."/>
            <person name="Kruys A."/>
            <person name="Hutchinson M.I."/>
            <person name="Powell A.J."/>
            <person name="Barry K."/>
            <person name="Miller A.N."/>
            <person name="Grigoriev I.V."/>
            <person name="Debuchy R."/>
            <person name="Gladieux P."/>
            <person name="Thoren M.H."/>
            <person name="Johannesson H."/>
        </authorList>
    </citation>
    <scope>NUCLEOTIDE SEQUENCE</scope>
    <source>
        <strain evidence="1">CBS 333.67</strain>
    </source>
</reference>